<gene>
    <name evidence="4" type="ORF">DBZ45_07435</name>
</gene>
<dbReference type="InterPro" id="IPR000462">
    <property type="entry name" value="CDP-OH_P_trans"/>
</dbReference>
<dbReference type="Pfam" id="PF01066">
    <property type="entry name" value="CDP-OH_P_transf"/>
    <property type="match status" value="1"/>
</dbReference>
<dbReference type="GO" id="GO:0016020">
    <property type="term" value="C:membrane"/>
    <property type="evidence" value="ECO:0007669"/>
    <property type="project" value="InterPro"/>
</dbReference>
<organism evidence="4 5">
    <name type="scientific">Arthrobacter globiformis</name>
    <dbReference type="NCBI Taxonomy" id="1665"/>
    <lineage>
        <taxon>Bacteria</taxon>
        <taxon>Bacillati</taxon>
        <taxon>Actinomycetota</taxon>
        <taxon>Actinomycetes</taxon>
        <taxon>Micrococcales</taxon>
        <taxon>Micrococcaceae</taxon>
        <taxon>Arthrobacter</taxon>
    </lineage>
</organism>
<dbReference type="PROSITE" id="PS00379">
    <property type="entry name" value="CDP_ALCOHOL_P_TRANSF"/>
    <property type="match status" value="1"/>
</dbReference>
<keyword evidence="1 2" id="KW-0808">Transferase</keyword>
<proteinExistence type="inferred from homology"/>
<dbReference type="GO" id="GO:0008654">
    <property type="term" value="P:phospholipid biosynthetic process"/>
    <property type="evidence" value="ECO:0007669"/>
    <property type="project" value="InterPro"/>
</dbReference>
<feature type="transmembrane region" description="Helical" evidence="3">
    <location>
        <begin position="137"/>
        <end position="164"/>
    </location>
</feature>
<reference evidence="4 5" key="1">
    <citation type="submission" date="2018-04" db="EMBL/GenBank/DDBJ databases">
        <title>Bacteria isolated from cave deposits of Manipur.</title>
        <authorList>
            <person name="Sahoo D."/>
            <person name="Sarangthem I."/>
            <person name="Nandeibam J."/>
        </authorList>
    </citation>
    <scope>NUCLEOTIDE SEQUENCE [LARGE SCALE GENOMIC DNA]</scope>
    <source>
        <strain evidence="5">mrc11</strain>
    </source>
</reference>
<dbReference type="Gene3D" id="1.20.120.1760">
    <property type="match status" value="1"/>
</dbReference>
<keyword evidence="3" id="KW-0472">Membrane</keyword>
<feature type="transmembrane region" description="Helical" evidence="3">
    <location>
        <begin position="9"/>
        <end position="29"/>
    </location>
</feature>
<evidence type="ECO:0000256" key="2">
    <source>
        <dbReference type="RuleBase" id="RU003750"/>
    </source>
</evidence>
<comment type="similarity">
    <text evidence="2">Belongs to the CDP-alcohol phosphatidyltransferase class-I family.</text>
</comment>
<name>A0A328HH77_ARTGO</name>
<accession>A0A328HH77</accession>
<protein>
    <submittedName>
        <fullName evidence="4">CDP-alcohol phosphatidyltransferase family protein</fullName>
    </submittedName>
</protein>
<dbReference type="InterPro" id="IPR048254">
    <property type="entry name" value="CDP_ALCOHOL_P_TRANSF_CS"/>
</dbReference>
<feature type="transmembrane region" description="Helical" evidence="3">
    <location>
        <begin position="35"/>
        <end position="58"/>
    </location>
</feature>
<evidence type="ECO:0000313" key="5">
    <source>
        <dbReference type="Proteomes" id="UP000249166"/>
    </source>
</evidence>
<dbReference type="AlphaFoldDB" id="A0A328HH77"/>
<dbReference type="InterPro" id="IPR043130">
    <property type="entry name" value="CDP-OH_PTrfase_TM_dom"/>
</dbReference>
<feature type="transmembrane region" description="Helical" evidence="3">
    <location>
        <begin position="70"/>
        <end position="90"/>
    </location>
</feature>
<keyword evidence="3" id="KW-0812">Transmembrane</keyword>
<dbReference type="GO" id="GO:0016780">
    <property type="term" value="F:phosphotransferase activity, for other substituted phosphate groups"/>
    <property type="evidence" value="ECO:0007669"/>
    <property type="project" value="InterPro"/>
</dbReference>
<keyword evidence="3" id="KW-1133">Transmembrane helix</keyword>
<dbReference type="EMBL" id="QLNP01000064">
    <property type="protein sequence ID" value="RAM37948.1"/>
    <property type="molecule type" value="Genomic_DNA"/>
</dbReference>
<evidence type="ECO:0000313" key="4">
    <source>
        <dbReference type="EMBL" id="RAM37948.1"/>
    </source>
</evidence>
<sequence length="248" mass="25514">MQVLLARRALVDVAVAMAGFLVSGSWILNVAGAEVTYFLAAMGAGLAVLGNAAASVLSRKPLLTTAADRITLIRAVLVSCCAAIVIPALFGGTGPGVPVVVLGAAAFLLDAVDGAVARRFACESPAGGRLDVQTDAALVLVLSCAAVPIVGPWVLAVGLMWYAFVAAGWFRPELKRTLPVKRLRKVIGAYQPCALLLALTPGVPGGITTAAVVLALVALLASFGRDVVELEQGHRKWTGRHSGTELVN</sequence>
<comment type="caution">
    <text evidence="4">The sequence shown here is derived from an EMBL/GenBank/DDBJ whole genome shotgun (WGS) entry which is preliminary data.</text>
</comment>
<evidence type="ECO:0000256" key="1">
    <source>
        <dbReference type="ARBA" id="ARBA00022679"/>
    </source>
</evidence>
<dbReference type="Proteomes" id="UP000249166">
    <property type="component" value="Unassembled WGS sequence"/>
</dbReference>
<evidence type="ECO:0000256" key="3">
    <source>
        <dbReference type="SAM" id="Phobius"/>
    </source>
</evidence>
<dbReference type="OrthoDB" id="9796672at2"/>